<dbReference type="InParanoid" id="A0A1E7FVN8"/>
<evidence type="ECO:0000259" key="7">
    <source>
        <dbReference type="Pfam" id="PF08123"/>
    </source>
</evidence>
<gene>
    <name evidence="8" type="ORF">FRACYDRAFT_267195</name>
</gene>
<dbReference type="PANTHER" id="PTHR21451">
    <property type="entry name" value="HISTONE H3 METHYLTRANSFERASE"/>
    <property type="match status" value="1"/>
</dbReference>
<evidence type="ECO:0000313" key="8">
    <source>
        <dbReference type="EMBL" id="OEU22228.1"/>
    </source>
</evidence>
<dbReference type="KEGG" id="fcy:FRACYDRAFT_267195"/>
<evidence type="ECO:0000256" key="5">
    <source>
        <dbReference type="ARBA" id="ARBA00047770"/>
    </source>
</evidence>
<dbReference type="EC" id="2.1.1.360" evidence="1"/>
<dbReference type="InterPro" id="IPR029063">
    <property type="entry name" value="SAM-dependent_MTases_sf"/>
</dbReference>
<dbReference type="PANTHER" id="PTHR21451:SF19">
    <property type="entry name" value="ACTIVATED IN BLOCKED UNFOLDED PROTEIN RESPONSE"/>
    <property type="match status" value="1"/>
</dbReference>
<dbReference type="AlphaFoldDB" id="A0A1E7FVN8"/>
<feature type="signal peptide" evidence="6">
    <location>
        <begin position="1"/>
        <end position="22"/>
    </location>
</feature>
<feature type="domain" description="DOT1" evidence="7">
    <location>
        <begin position="94"/>
        <end position="158"/>
    </location>
</feature>
<dbReference type="OrthoDB" id="443402at2759"/>
<evidence type="ECO:0000256" key="2">
    <source>
        <dbReference type="ARBA" id="ARBA00020987"/>
    </source>
</evidence>
<feature type="chain" id="PRO_5009193585" description="Histone-lysine N-methyltransferase, H3 lysine-79 specific" evidence="6">
    <location>
        <begin position="23"/>
        <end position="362"/>
    </location>
</feature>
<evidence type="ECO:0000256" key="3">
    <source>
        <dbReference type="ARBA" id="ARBA00022853"/>
    </source>
</evidence>
<keyword evidence="9" id="KW-1185">Reference proteome</keyword>
<dbReference type="GO" id="GO:0051726">
    <property type="term" value="P:regulation of cell cycle"/>
    <property type="evidence" value="ECO:0007669"/>
    <property type="project" value="InterPro"/>
</dbReference>
<dbReference type="EMBL" id="KV784353">
    <property type="protein sequence ID" value="OEU22228.1"/>
    <property type="molecule type" value="Genomic_DNA"/>
</dbReference>
<dbReference type="GO" id="GO:0140956">
    <property type="term" value="F:histone H3K79 trimethyltransferase activity"/>
    <property type="evidence" value="ECO:0007669"/>
    <property type="project" value="UniProtKB-EC"/>
</dbReference>
<dbReference type="Gene3D" id="3.40.50.150">
    <property type="entry name" value="Vaccinia Virus protein VP39"/>
    <property type="match status" value="1"/>
</dbReference>
<dbReference type="InterPro" id="IPR025789">
    <property type="entry name" value="DOT1_dom"/>
</dbReference>
<evidence type="ECO:0000313" key="9">
    <source>
        <dbReference type="Proteomes" id="UP000095751"/>
    </source>
</evidence>
<keyword evidence="6" id="KW-0732">Signal</keyword>
<evidence type="ECO:0000256" key="1">
    <source>
        <dbReference type="ARBA" id="ARBA00012190"/>
    </source>
</evidence>
<sequence length="362" mass="40717">MGKRILRRLPWAFLVATRLADAFVFTMRDQRTNFVLQEIASSTSSSRGSGVSVDNVVQGIYRLFPPEGLEQRIALSRKDGYWPYISKGEDPPKEFVYGEFDIYLLEQSLKRARDLLQKNDEDIIFCDAGSGIGRLVLAAAALYPNWKLCRGIELLPTIHEESINKLEDCRRRMVDEDIPRTSNSTTDIELLFLPSDDKPLPLAPIEMECGSFEDPYSSFCDADILFCFSSCLSSHLRTNLARSIGRQSRPGTIVITTEYQLPLGGQLTEVPDDLDYPCGEYELELVDTISGPCTAVGGESTVYIHRVLKSIGNGERRVQPLLPVSELAFRAIQHMEQTDTSKFIVQVSNQMAFLGFPESWRP</sequence>
<dbReference type="InterPro" id="IPR030445">
    <property type="entry name" value="H3-K79_meTrfase"/>
</dbReference>
<dbReference type="Proteomes" id="UP000095751">
    <property type="component" value="Unassembled WGS sequence"/>
</dbReference>
<dbReference type="SUPFAM" id="SSF53335">
    <property type="entry name" value="S-adenosyl-L-methionine-dependent methyltransferases"/>
    <property type="match status" value="1"/>
</dbReference>
<organism evidence="8 9">
    <name type="scientific">Fragilariopsis cylindrus CCMP1102</name>
    <dbReference type="NCBI Taxonomy" id="635003"/>
    <lineage>
        <taxon>Eukaryota</taxon>
        <taxon>Sar</taxon>
        <taxon>Stramenopiles</taxon>
        <taxon>Ochrophyta</taxon>
        <taxon>Bacillariophyta</taxon>
        <taxon>Bacillariophyceae</taxon>
        <taxon>Bacillariophycidae</taxon>
        <taxon>Bacillariales</taxon>
        <taxon>Bacillariaceae</taxon>
        <taxon>Fragilariopsis</taxon>
    </lineage>
</organism>
<evidence type="ECO:0000256" key="6">
    <source>
        <dbReference type="SAM" id="SignalP"/>
    </source>
</evidence>
<evidence type="ECO:0000256" key="4">
    <source>
        <dbReference type="ARBA" id="ARBA00029821"/>
    </source>
</evidence>
<comment type="catalytic activity">
    <reaction evidence="5">
        <text>L-lysyl(79)-[histone H3] + 3 S-adenosyl-L-methionine = N(6),N(6),N(6)-trimethyl-L-lysyl(79)-[histone H3] + 3 S-adenosyl-L-homocysteine + 3 H(+)</text>
        <dbReference type="Rhea" id="RHEA:60328"/>
        <dbReference type="Rhea" id="RHEA-COMP:15549"/>
        <dbReference type="Rhea" id="RHEA-COMP:15552"/>
        <dbReference type="ChEBI" id="CHEBI:15378"/>
        <dbReference type="ChEBI" id="CHEBI:29969"/>
        <dbReference type="ChEBI" id="CHEBI:57856"/>
        <dbReference type="ChEBI" id="CHEBI:59789"/>
        <dbReference type="ChEBI" id="CHEBI:61961"/>
        <dbReference type="EC" id="2.1.1.360"/>
    </reaction>
</comment>
<dbReference type="Pfam" id="PF08123">
    <property type="entry name" value="DOT1"/>
    <property type="match status" value="1"/>
</dbReference>
<proteinExistence type="predicted"/>
<keyword evidence="3" id="KW-0156">Chromatin regulator</keyword>
<name>A0A1E7FVN8_9STRA</name>
<reference evidence="8 9" key="1">
    <citation type="submission" date="2016-09" db="EMBL/GenBank/DDBJ databases">
        <title>Extensive genetic diversity and differential bi-allelic expression allows diatom success in the polar Southern Ocean.</title>
        <authorList>
            <consortium name="DOE Joint Genome Institute"/>
            <person name="Mock T."/>
            <person name="Otillar R.P."/>
            <person name="Strauss J."/>
            <person name="Dupont C."/>
            <person name="Frickenhaus S."/>
            <person name="Maumus F."/>
            <person name="Mcmullan M."/>
            <person name="Sanges R."/>
            <person name="Schmutz J."/>
            <person name="Toseland A."/>
            <person name="Valas R."/>
            <person name="Veluchamy A."/>
            <person name="Ward B.J."/>
            <person name="Allen A."/>
            <person name="Barry K."/>
            <person name="Falciatore A."/>
            <person name="Ferrante M."/>
            <person name="Fortunato A.E."/>
            <person name="Gloeckner G."/>
            <person name="Gruber A."/>
            <person name="Hipkin R."/>
            <person name="Janech M."/>
            <person name="Kroth P."/>
            <person name="Leese F."/>
            <person name="Lindquist E."/>
            <person name="Lyon B.R."/>
            <person name="Martin J."/>
            <person name="Mayer C."/>
            <person name="Parker M."/>
            <person name="Quesneville H."/>
            <person name="Raymond J."/>
            <person name="Uhlig C."/>
            <person name="Valentin K.U."/>
            <person name="Worden A.Z."/>
            <person name="Armbrust E.V."/>
            <person name="Bowler C."/>
            <person name="Green B."/>
            <person name="Moulton V."/>
            <person name="Van Oosterhout C."/>
            <person name="Grigoriev I."/>
        </authorList>
    </citation>
    <scope>NUCLEOTIDE SEQUENCE [LARGE SCALE GENOMIC DNA]</scope>
    <source>
        <strain evidence="8 9">CCMP1102</strain>
    </source>
</reference>
<accession>A0A1E7FVN8</accession>
<protein>
    <recommendedName>
        <fullName evidence="2">Histone-lysine N-methyltransferase, H3 lysine-79 specific</fullName>
        <ecNumber evidence="1">2.1.1.360</ecNumber>
    </recommendedName>
    <alternativeName>
        <fullName evidence="4">Histone H3-K79 methyltransferase</fullName>
    </alternativeName>
</protein>